<gene>
    <name evidence="2" type="ORF">NLS_LOCUS1277</name>
</gene>
<evidence type="ECO:0000313" key="2">
    <source>
        <dbReference type="EMBL" id="VDK70973.1"/>
    </source>
</evidence>
<evidence type="ECO:0000313" key="3">
    <source>
        <dbReference type="Proteomes" id="UP000277928"/>
    </source>
</evidence>
<keyword evidence="3" id="KW-1185">Reference proteome</keyword>
<feature type="compositionally biased region" description="Basic and acidic residues" evidence="1">
    <location>
        <begin position="64"/>
        <end position="76"/>
    </location>
</feature>
<organism evidence="2 3">
    <name type="scientific">Litomosoides sigmodontis</name>
    <name type="common">Filarial nematode worm</name>
    <dbReference type="NCBI Taxonomy" id="42156"/>
    <lineage>
        <taxon>Eukaryota</taxon>
        <taxon>Metazoa</taxon>
        <taxon>Ecdysozoa</taxon>
        <taxon>Nematoda</taxon>
        <taxon>Chromadorea</taxon>
        <taxon>Rhabditida</taxon>
        <taxon>Spirurina</taxon>
        <taxon>Spiruromorpha</taxon>
        <taxon>Filarioidea</taxon>
        <taxon>Onchocercidae</taxon>
        <taxon>Litomosoides</taxon>
    </lineage>
</organism>
<evidence type="ECO:0000256" key="1">
    <source>
        <dbReference type="SAM" id="MobiDB-lite"/>
    </source>
</evidence>
<dbReference type="Proteomes" id="UP000277928">
    <property type="component" value="Unassembled WGS sequence"/>
</dbReference>
<reference evidence="2 3" key="1">
    <citation type="submission" date="2018-08" db="EMBL/GenBank/DDBJ databases">
        <authorList>
            <person name="Laetsch R D."/>
            <person name="Stevens L."/>
            <person name="Kumar S."/>
            <person name="Blaxter L. M."/>
        </authorList>
    </citation>
    <scope>NUCLEOTIDE SEQUENCE [LARGE SCALE GENOMIC DNA]</scope>
</reference>
<dbReference type="OMA" id="FEECAET"/>
<sequence length="177" mass="19991">MSEAITRESGSGNDGTLIKGKMTDMKGYGTPRRALGDLKNVFATPVITSIKPRIPEKSQLSSDIYHKKETNKDGRDTNSAPESEDFESVHEIDSTIEKFNFEECAETYEEMFPRPEQRIDVADLLHNVQTDDRFLRSLFNELLDGDSLKLLNEKNPMTNDDCDKALTEILADEVCKP</sequence>
<accession>A0A3P6SMD8</accession>
<name>A0A3P6SMD8_LITSI</name>
<dbReference type="OrthoDB" id="5836852at2759"/>
<protein>
    <submittedName>
        <fullName evidence="2">Uncharacterized protein</fullName>
    </submittedName>
</protein>
<dbReference type="AlphaFoldDB" id="A0A3P6SMD8"/>
<dbReference type="EMBL" id="UYRX01000043">
    <property type="protein sequence ID" value="VDK70973.1"/>
    <property type="molecule type" value="Genomic_DNA"/>
</dbReference>
<proteinExistence type="predicted"/>
<feature type="region of interest" description="Disordered" evidence="1">
    <location>
        <begin position="1"/>
        <end position="33"/>
    </location>
</feature>
<feature type="region of interest" description="Disordered" evidence="1">
    <location>
        <begin position="52"/>
        <end position="89"/>
    </location>
</feature>